<dbReference type="Gene3D" id="1.25.40.10">
    <property type="entry name" value="Tetratricopeptide repeat domain"/>
    <property type="match status" value="1"/>
</dbReference>
<organism evidence="3 4">
    <name type="scientific">Gelidibacter pelagius</name>
    <dbReference type="NCBI Taxonomy" id="2819985"/>
    <lineage>
        <taxon>Bacteria</taxon>
        <taxon>Pseudomonadati</taxon>
        <taxon>Bacteroidota</taxon>
        <taxon>Flavobacteriia</taxon>
        <taxon>Flavobacteriales</taxon>
        <taxon>Flavobacteriaceae</taxon>
        <taxon>Gelidibacter</taxon>
    </lineage>
</organism>
<dbReference type="PANTHER" id="PTHR10098">
    <property type="entry name" value="RAPSYN-RELATED"/>
    <property type="match status" value="1"/>
</dbReference>
<comment type="caution">
    <text evidence="3">The sequence shown here is derived from an EMBL/GenBank/DDBJ whole genome shotgun (WGS) entry which is preliminary data.</text>
</comment>
<dbReference type="RefSeq" id="WP_208234379.1">
    <property type="nucleotide sequence ID" value="NZ_JAGEVG010000015.1"/>
</dbReference>
<dbReference type="EMBL" id="JAGEVG010000015">
    <property type="protein sequence ID" value="MBO3099267.1"/>
    <property type="molecule type" value="Genomic_DNA"/>
</dbReference>
<dbReference type="Pfam" id="PF12770">
    <property type="entry name" value="CHAT"/>
    <property type="match status" value="1"/>
</dbReference>
<reference evidence="3 4" key="1">
    <citation type="submission" date="2021-03" db="EMBL/GenBank/DDBJ databases">
        <title>Gelidibacter sp. nov., isolated from costal sediment.</title>
        <authorList>
            <person name="Lun K.-Y."/>
        </authorList>
    </citation>
    <scope>NUCLEOTIDE SEQUENCE [LARGE SCALE GENOMIC DNA]</scope>
    <source>
        <strain evidence="3 4">DF109</strain>
    </source>
</reference>
<evidence type="ECO:0000313" key="3">
    <source>
        <dbReference type="EMBL" id="MBO3099267.1"/>
    </source>
</evidence>
<keyword evidence="1" id="KW-0472">Membrane</keyword>
<dbReference type="InterPro" id="IPR024983">
    <property type="entry name" value="CHAT_dom"/>
</dbReference>
<dbReference type="Proteomes" id="UP000681315">
    <property type="component" value="Unassembled WGS sequence"/>
</dbReference>
<proteinExistence type="predicted"/>
<accession>A0ABS3SUA2</accession>
<dbReference type="SUPFAM" id="SSF48452">
    <property type="entry name" value="TPR-like"/>
    <property type="match status" value="1"/>
</dbReference>
<feature type="transmembrane region" description="Helical" evidence="1">
    <location>
        <begin position="832"/>
        <end position="850"/>
    </location>
</feature>
<name>A0ABS3SUA2_9FLAO</name>
<keyword evidence="4" id="KW-1185">Reference proteome</keyword>
<gene>
    <name evidence="3" type="ORF">J4051_13375</name>
</gene>
<evidence type="ECO:0000259" key="2">
    <source>
        <dbReference type="Pfam" id="PF12770"/>
    </source>
</evidence>
<evidence type="ECO:0000313" key="4">
    <source>
        <dbReference type="Proteomes" id="UP000681315"/>
    </source>
</evidence>
<keyword evidence="1" id="KW-0812">Transmembrane</keyword>
<sequence>MKSICFIIFFISGLTFSQNLEEQIYNAAEAFIANKNDQSYQRLIQQEIDFKNKIKTKDEQLALVFLQCNKAFYLKDSNRLTIAISTYEVAWKRYNDHQLSAISDYDIIEYCLKPLGNLYTKTNNYTNAENTIQQYITLAENSKNKDQYIAGMINLSALYQTRGMHSSVLELVAKAERISDISIAQKEKLNSLKAFSSLSSKNTNDKDLSIRQNMPTIETPFAKHRLAYQLALKNKDYVKALEQFKMSKQNQKEKLLTIRDLAKRHVEEAQLYYLLNEFQAADSFLEKAIRLLLPNFKDQGIPEKSNLYAENTFIDIFDLKARLQTQSEKALAFYDLSFHVANLLTSSLTSQESKLANLISNRKRSEWCIDILFEDYEKNANPEIFKRALNYAEKDKAAVLQEVSQKKTLLSKHPNDSLLLQEQELLKKQEHLTDVLIKSQLGYQASKNDSLNKQLLEVSISLNSLAQAICDKYGSTQNKTLDFVMIENQLEFDQAALVVYFYGSNAIYQFEISSRQHKLFKIELNTEVTKSITDFIHLFDNASVINNNVNSFTSQAFELYKTLKIDQVVSHPNLIIIPDGLLNFIPFEALLTELTETTNFTKMPFLVTSKNVVYNSNINFYLQKQEKATNHQILGVFPVFEDSSQALVYSVDEALAIKKLSKAKVLMHTDATKADFLKMASQYSVLHLSTHATGGDFTNPASIAFYDQPMSANELYSMDIQPELVVLSACETGIGRLQKGEGAMSIARGFQYAGAKNLLFSLWQINDASTATLMSLFYNSYEKTRSTHLANRQSKLDYLNDPSVSTTKKSPYYWSAFVYYGKIETEETHGSVIYYFISIFTMLIVLFLWFRKRKPTIR</sequence>
<evidence type="ECO:0000256" key="1">
    <source>
        <dbReference type="SAM" id="Phobius"/>
    </source>
</evidence>
<keyword evidence="1" id="KW-1133">Transmembrane helix</keyword>
<dbReference type="InterPro" id="IPR011990">
    <property type="entry name" value="TPR-like_helical_dom_sf"/>
</dbReference>
<feature type="domain" description="CHAT" evidence="2">
    <location>
        <begin position="569"/>
        <end position="821"/>
    </location>
</feature>
<protein>
    <submittedName>
        <fullName evidence="3">CHAT domain-containing protein</fullName>
    </submittedName>
</protein>